<dbReference type="OrthoDB" id="5620138at2"/>
<feature type="signal peptide" evidence="2">
    <location>
        <begin position="1"/>
        <end position="23"/>
    </location>
</feature>
<evidence type="ECO:0000313" key="4">
    <source>
        <dbReference type="Proteomes" id="UP000254889"/>
    </source>
</evidence>
<evidence type="ECO:0000256" key="2">
    <source>
        <dbReference type="SAM" id="SignalP"/>
    </source>
</evidence>
<feature type="compositionally biased region" description="Low complexity" evidence="1">
    <location>
        <begin position="667"/>
        <end position="685"/>
    </location>
</feature>
<dbReference type="EMBL" id="CP031417">
    <property type="protein sequence ID" value="AXK82914.1"/>
    <property type="molecule type" value="Genomic_DNA"/>
</dbReference>
<evidence type="ECO:0000313" key="3">
    <source>
        <dbReference type="EMBL" id="AXK82914.1"/>
    </source>
</evidence>
<keyword evidence="2" id="KW-0732">Signal</keyword>
<feature type="region of interest" description="Disordered" evidence="1">
    <location>
        <begin position="653"/>
        <end position="704"/>
    </location>
</feature>
<dbReference type="Gene3D" id="3.90.1720.10">
    <property type="entry name" value="endopeptidase domain like (from Nostoc punctiforme)"/>
    <property type="match status" value="1"/>
</dbReference>
<protein>
    <submittedName>
        <fullName evidence="3">Uncharacterized protein</fullName>
    </submittedName>
</protein>
<feature type="compositionally biased region" description="Pro residues" evidence="1">
    <location>
        <begin position="113"/>
        <end position="134"/>
    </location>
</feature>
<organism evidence="3 4">
    <name type="scientific">Pseudolabrys taiwanensis</name>
    <dbReference type="NCBI Taxonomy" id="331696"/>
    <lineage>
        <taxon>Bacteria</taxon>
        <taxon>Pseudomonadati</taxon>
        <taxon>Pseudomonadota</taxon>
        <taxon>Alphaproteobacteria</taxon>
        <taxon>Hyphomicrobiales</taxon>
        <taxon>Xanthobacteraceae</taxon>
        <taxon>Pseudolabrys</taxon>
    </lineage>
</organism>
<accession>A0A346A167</accession>
<dbReference type="PANTHER" id="PTHR48125">
    <property type="entry name" value="LP07818P1"/>
    <property type="match status" value="1"/>
</dbReference>
<feature type="compositionally biased region" description="Basic and acidic residues" evidence="1">
    <location>
        <begin position="29"/>
        <end position="47"/>
    </location>
</feature>
<dbReference type="Proteomes" id="UP000254889">
    <property type="component" value="Chromosome"/>
</dbReference>
<name>A0A346A167_9HYPH</name>
<gene>
    <name evidence="3" type="ORF">DW352_21765</name>
</gene>
<dbReference type="PANTHER" id="PTHR48125:SF10">
    <property type="entry name" value="OS12G0136300 PROTEIN"/>
    <property type="match status" value="1"/>
</dbReference>
<reference evidence="3 4" key="1">
    <citation type="submission" date="2018-07" db="EMBL/GenBank/DDBJ databases">
        <authorList>
            <person name="Quirk P.G."/>
            <person name="Krulwich T.A."/>
        </authorList>
    </citation>
    <scope>NUCLEOTIDE SEQUENCE [LARGE SCALE GENOMIC DNA]</scope>
    <source>
        <strain evidence="3 4">CC-BB4</strain>
    </source>
</reference>
<feature type="region of interest" description="Disordered" evidence="1">
    <location>
        <begin position="27"/>
        <end position="135"/>
    </location>
</feature>
<sequence>MRRRGRPLAYALIGLVLIGGAVASAQTASRDRTTAELKKQTALEKKKAERKKPARVTREVKKPVRGEARPKTPVRTSPASAAQPAAETSPAPGTRFEQSQPVATPRTDQADVPPMPQVAPQGPPSPAQMPPAAPMPAVVQAPTAPATRPRIPPPVSAVPVPSTLNMIRTAPEQIGQVPSQFMWIRDDLMAARDSLDGTLVFFDDDGRIVGRAKFPSGFDTEDIIGQPTAIRLIDFSHRTQITIQRNIDPAATTMLQSTPNGSDAEIRRRRLQRRSAQELIVNDERQNGTHPLTVRALAGGQLAQAYEISPGTSDNRFVVSEEITAVKPALTVRVFVQRFDREGRLNGVVYVPLDNFELVSRNIVAVTGAGRARVLRPTEDGVRIDEYDFVAPPRAGNRRLNDSELRSLSRKLREIPVDTTVQGDTSTPFNDGSDHVEVVVPPSPPIARAKVLENARAYLTVNWVMQRENFERPGIENRCAPGSSYIWLRPRHFTREMIGTTIGPMPYRWGGDDTPQTFRTRSEWGALAGNMCTCRQAEYNYCVFADSAGVDCSGFVSRVWGIEKRGTSGLLDVAADIDNLEALKPGDAFDWPQRHIRLFTGYAEGAATAFTVLEASTRYQCEGVCERIYRPSELNGYKLIRYKGISEAAIATNGGAQPSGAPPPAAPETTTSAPGAQPEAAPAATAEKRVRRGATVNSKRTRQR</sequence>
<proteinExistence type="predicted"/>
<feature type="chain" id="PRO_5017047679" evidence="2">
    <location>
        <begin position="24"/>
        <end position="704"/>
    </location>
</feature>
<dbReference type="RefSeq" id="WP_115693293.1">
    <property type="nucleotide sequence ID" value="NZ_CP031417.1"/>
</dbReference>
<dbReference type="KEGG" id="ptaw:DW352_21765"/>
<dbReference type="AlphaFoldDB" id="A0A346A167"/>
<feature type="compositionally biased region" description="Basic and acidic residues" evidence="1">
    <location>
        <begin position="56"/>
        <end position="70"/>
    </location>
</feature>
<keyword evidence="4" id="KW-1185">Reference proteome</keyword>
<evidence type="ECO:0000256" key="1">
    <source>
        <dbReference type="SAM" id="MobiDB-lite"/>
    </source>
</evidence>